<proteinExistence type="inferred from homology"/>
<dbReference type="InterPro" id="IPR002481">
    <property type="entry name" value="FUR"/>
</dbReference>
<dbReference type="RefSeq" id="WP_022211581.1">
    <property type="nucleotide sequence ID" value="NZ_JACOOQ010000007.1"/>
</dbReference>
<evidence type="ECO:0000313" key="11">
    <source>
        <dbReference type="Proteomes" id="UP000662088"/>
    </source>
</evidence>
<feature type="binding site" evidence="8">
    <location>
        <position position="146"/>
    </location>
    <ligand>
        <name>Zn(2+)</name>
        <dbReference type="ChEBI" id="CHEBI:29105"/>
    </ligand>
</feature>
<feature type="binding site" evidence="9">
    <location>
        <position position="135"/>
    </location>
    <ligand>
        <name>Fe cation</name>
        <dbReference type="ChEBI" id="CHEBI:24875"/>
    </ligand>
</feature>
<dbReference type="Gene3D" id="1.10.10.10">
    <property type="entry name" value="Winged helix-like DNA-binding domain superfamily/Winged helix DNA-binding domain"/>
    <property type="match status" value="1"/>
</dbReference>
<dbReference type="AlphaFoldDB" id="A0A8I0A5P6"/>
<evidence type="ECO:0000256" key="6">
    <source>
        <dbReference type="ARBA" id="ARBA00023125"/>
    </source>
</evidence>
<comment type="cofactor">
    <cofactor evidence="8">
        <name>Zn(2+)</name>
        <dbReference type="ChEBI" id="CHEBI:29105"/>
    </cofactor>
    <text evidence="8">Binds 1 zinc ion per subunit.</text>
</comment>
<dbReference type="CDD" id="cd07153">
    <property type="entry name" value="Fur_like"/>
    <property type="match status" value="1"/>
</dbReference>
<keyword evidence="4 8" id="KW-0862">Zinc</keyword>
<gene>
    <name evidence="10" type="ORF">H8R92_05835</name>
</gene>
<dbReference type="EMBL" id="JACOOQ010000007">
    <property type="protein sequence ID" value="MBC5639959.1"/>
    <property type="molecule type" value="Genomic_DNA"/>
</dbReference>
<dbReference type="GO" id="GO:0000976">
    <property type="term" value="F:transcription cis-regulatory region binding"/>
    <property type="evidence" value="ECO:0007669"/>
    <property type="project" value="TreeGrafter"/>
</dbReference>
<protein>
    <submittedName>
        <fullName evidence="10">Transcriptional repressor</fullName>
    </submittedName>
</protein>
<reference evidence="10" key="1">
    <citation type="submission" date="2020-08" db="EMBL/GenBank/DDBJ databases">
        <title>Genome public.</title>
        <authorList>
            <person name="Liu C."/>
            <person name="Sun Q."/>
        </authorList>
    </citation>
    <scope>NUCLEOTIDE SEQUENCE</scope>
    <source>
        <strain evidence="10">NSJ-42</strain>
    </source>
</reference>
<keyword evidence="3 8" id="KW-0479">Metal-binding</keyword>
<organism evidence="10 11">
    <name type="scientific">Clostridium lentum</name>
    <dbReference type="NCBI Taxonomy" id="2763037"/>
    <lineage>
        <taxon>Bacteria</taxon>
        <taxon>Bacillati</taxon>
        <taxon>Bacillota</taxon>
        <taxon>Clostridia</taxon>
        <taxon>Eubacteriales</taxon>
        <taxon>Clostridiaceae</taxon>
        <taxon>Clostridium</taxon>
    </lineage>
</organism>
<keyword evidence="2" id="KW-0678">Repressor</keyword>
<feature type="binding site" evidence="9">
    <location>
        <position position="118"/>
    </location>
    <ligand>
        <name>Fe cation</name>
        <dbReference type="ChEBI" id="CHEBI:24875"/>
    </ligand>
</feature>
<dbReference type="InterPro" id="IPR036388">
    <property type="entry name" value="WH-like_DNA-bd_sf"/>
</dbReference>
<dbReference type="InterPro" id="IPR036390">
    <property type="entry name" value="WH_DNA-bd_sf"/>
</dbReference>
<dbReference type="GO" id="GO:1900376">
    <property type="term" value="P:regulation of secondary metabolite biosynthetic process"/>
    <property type="evidence" value="ECO:0007669"/>
    <property type="project" value="TreeGrafter"/>
</dbReference>
<sequence length="152" mass="17894">MSAINIDIEALKESLKQKGYKLTPQRRSILDIIIEKEGMHLTVEEIYDEVKKVCPEIGLATVYRTVLLFEELNVIYKLDLNDGCSRYELVHEDEEHRHHHLICNKCKKVIEVQDDLLEELEERIRNTYGFDILDHSVKFFGICSECKNKEEK</sequence>
<comment type="similarity">
    <text evidence="1">Belongs to the Fur family.</text>
</comment>
<dbReference type="PANTHER" id="PTHR33202:SF7">
    <property type="entry name" value="FERRIC UPTAKE REGULATION PROTEIN"/>
    <property type="match status" value="1"/>
</dbReference>
<evidence type="ECO:0000313" key="10">
    <source>
        <dbReference type="EMBL" id="MBC5639959.1"/>
    </source>
</evidence>
<dbReference type="SUPFAM" id="SSF46785">
    <property type="entry name" value="Winged helix' DNA-binding domain"/>
    <property type="match status" value="1"/>
</dbReference>
<evidence type="ECO:0000256" key="9">
    <source>
        <dbReference type="PIRSR" id="PIRSR602481-2"/>
    </source>
</evidence>
<dbReference type="PANTHER" id="PTHR33202">
    <property type="entry name" value="ZINC UPTAKE REGULATION PROTEIN"/>
    <property type="match status" value="1"/>
</dbReference>
<feature type="binding site" evidence="8">
    <location>
        <position position="103"/>
    </location>
    <ligand>
        <name>Zn(2+)</name>
        <dbReference type="ChEBI" id="CHEBI:29105"/>
    </ligand>
</feature>
<evidence type="ECO:0000256" key="7">
    <source>
        <dbReference type="ARBA" id="ARBA00023163"/>
    </source>
</evidence>
<keyword evidence="6" id="KW-0238">DNA-binding</keyword>
<evidence type="ECO:0000256" key="2">
    <source>
        <dbReference type="ARBA" id="ARBA00022491"/>
    </source>
</evidence>
<feature type="binding site" evidence="8">
    <location>
        <position position="143"/>
    </location>
    <ligand>
        <name>Zn(2+)</name>
        <dbReference type="ChEBI" id="CHEBI:29105"/>
    </ligand>
</feature>
<evidence type="ECO:0000256" key="8">
    <source>
        <dbReference type="PIRSR" id="PIRSR602481-1"/>
    </source>
</evidence>
<keyword evidence="7" id="KW-0804">Transcription</keyword>
<dbReference type="GO" id="GO:0003700">
    <property type="term" value="F:DNA-binding transcription factor activity"/>
    <property type="evidence" value="ECO:0007669"/>
    <property type="project" value="InterPro"/>
</dbReference>
<evidence type="ECO:0000256" key="4">
    <source>
        <dbReference type="ARBA" id="ARBA00022833"/>
    </source>
</evidence>
<name>A0A8I0A5P6_9CLOT</name>
<keyword evidence="9" id="KW-0408">Iron</keyword>
<feature type="binding site" evidence="8">
    <location>
        <position position="106"/>
    </location>
    <ligand>
        <name>Zn(2+)</name>
        <dbReference type="ChEBI" id="CHEBI:29105"/>
    </ligand>
</feature>
<evidence type="ECO:0000256" key="5">
    <source>
        <dbReference type="ARBA" id="ARBA00023015"/>
    </source>
</evidence>
<dbReference type="GO" id="GO:0045892">
    <property type="term" value="P:negative regulation of DNA-templated transcription"/>
    <property type="evidence" value="ECO:0007669"/>
    <property type="project" value="TreeGrafter"/>
</dbReference>
<keyword evidence="11" id="KW-1185">Reference proteome</keyword>
<comment type="caution">
    <text evidence="10">The sequence shown here is derived from an EMBL/GenBank/DDBJ whole genome shotgun (WGS) entry which is preliminary data.</text>
</comment>
<evidence type="ECO:0000256" key="1">
    <source>
        <dbReference type="ARBA" id="ARBA00007957"/>
    </source>
</evidence>
<dbReference type="Gene3D" id="3.30.1490.190">
    <property type="match status" value="1"/>
</dbReference>
<dbReference type="Pfam" id="PF01475">
    <property type="entry name" value="FUR"/>
    <property type="match status" value="1"/>
</dbReference>
<keyword evidence="5" id="KW-0805">Transcription regulation</keyword>
<evidence type="ECO:0000256" key="3">
    <source>
        <dbReference type="ARBA" id="ARBA00022723"/>
    </source>
</evidence>
<dbReference type="Proteomes" id="UP000662088">
    <property type="component" value="Unassembled WGS sequence"/>
</dbReference>
<dbReference type="InterPro" id="IPR043135">
    <property type="entry name" value="Fur_C"/>
</dbReference>
<dbReference type="FunFam" id="1.10.10.10:FF:000051">
    <property type="entry name" value="Fur family transcriptional regulator"/>
    <property type="match status" value="1"/>
</dbReference>
<accession>A0A8I0A5P6</accession>
<comment type="cofactor">
    <cofactor evidence="9">
        <name>Mn(2+)</name>
        <dbReference type="ChEBI" id="CHEBI:29035"/>
    </cofactor>
    <cofactor evidence="9">
        <name>Fe(2+)</name>
        <dbReference type="ChEBI" id="CHEBI:29033"/>
    </cofactor>
    <text evidence="9">Binds 1 Mn(2+) or Fe(2+) ion per subunit.</text>
</comment>
<dbReference type="GO" id="GO:0008270">
    <property type="term" value="F:zinc ion binding"/>
    <property type="evidence" value="ECO:0007669"/>
    <property type="project" value="TreeGrafter"/>
</dbReference>